<feature type="region of interest" description="Disordered" evidence="1">
    <location>
        <begin position="61"/>
        <end position="270"/>
    </location>
</feature>
<dbReference type="AlphaFoldDB" id="A0A9E7N800"/>
<evidence type="ECO:0000313" key="2">
    <source>
        <dbReference type="EMBL" id="UTF52566.1"/>
    </source>
</evidence>
<reference evidence="2" key="1">
    <citation type="submission" date="2022-06" db="EMBL/GenBank/DDBJ databases">
        <title>Diverse halophilic archaea isolated from saline environments.</title>
        <authorList>
            <person name="Cui H.-L."/>
        </authorList>
    </citation>
    <scope>NUCLEOTIDE SEQUENCE</scope>
    <source>
        <strain evidence="2">WLHS1</strain>
    </source>
</reference>
<dbReference type="GeneID" id="73290841"/>
<protein>
    <recommendedName>
        <fullName evidence="4">PRC-barrel domain-containing protein</fullName>
    </recommendedName>
</protein>
<evidence type="ECO:0008006" key="4">
    <source>
        <dbReference type="Google" id="ProtNLM"/>
    </source>
</evidence>
<gene>
    <name evidence="2" type="ORF">NGM29_12305</name>
</gene>
<dbReference type="RefSeq" id="WP_254156542.1">
    <property type="nucleotide sequence ID" value="NZ_CP100355.1"/>
</dbReference>
<dbReference type="Proteomes" id="UP001056855">
    <property type="component" value="Chromosome"/>
</dbReference>
<organism evidence="2 3">
    <name type="scientific">Natronosalvus rutilus</name>
    <dbReference type="NCBI Taxonomy" id="2953753"/>
    <lineage>
        <taxon>Archaea</taxon>
        <taxon>Methanobacteriati</taxon>
        <taxon>Methanobacteriota</taxon>
        <taxon>Stenosarchaea group</taxon>
        <taxon>Halobacteria</taxon>
        <taxon>Halobacteriales</taxon>
        <taxon>Natrialbaceae</taxon>
        <taxon>Natronosalvus</taxon>
    </lineage>
</organism>
<name>A0A9E7N800_9EURY</name>
<keyword evidence="3" id="KW-1185">Reference proteome</keyword>
<evidence type="ECO:0000313" key="3">
    <source>
        <dbReference type="Proteomes" id="UP001056855"/>
    </source>
</evidence>
<sequence>MSARFTPEDVGKRVINEHGDDVGMVTDVEGSTAYVEPDPGITDSIKAALGWGSPSDEAITLRESDVSDVTSTEVHLRSPGAMGAGDVGDSRGHETEMGSGMETGSRMEAEPKTETRTGADEREPIEEEPGSRETEPNRSEPDRTRGIDEGHGRVDEEDTAKVFEEDEDLFDEGEGVFDDEESAVEPDSRSKTADQHHGGLARNRDDESDRERGATERSVNDADGDSARKRKAEEMDAVSDPQGDLSEEEDERRRRGKRRSTEDEDDERII</sequence>
<dbReference type="KEGG" id="sawl:NGM29_12305"/>
<feature type="compositionally biased region" description="Acidic residues" evidence="1">
    <location>
        <begin position="164"/>
        <end position="184"/>
    </location>
</feature>
<dbReference type="EMBL" id="CP100355">
    <property type="protein sequence ID" value="UTF52566.1"/>
    <property type="molecule type" value="Genomic_DNA"/>
</dbReference>
<feature type="compositionally biased region" description="Basic and acidic residues" evidence="1">
    <location>
        <begin position="186"/>
        <end position="234"/>
    </location>
</feature>
<feature type="compositionally biased region" description="Basic and acidic residues" evidence="1">
    <location>
        <begin position="129"/>
        <end position="163"/>
    </location>
</feature>
<accession>A0A9E7N800</accession>
<evidence type="ECO:0000256" key="1">
    <source>
        <dbReference type="SAM" id="MobiDB-lite"/>
    </source>
</evidence>
<proteinExistence type="predicted"/>
<feature type="compositionally biased region" description="Basic and acidic residues" evidence="1">
    <location>
        <begin position="105"/>
        <end position="122"/>
    </location>
</feature>